<gene>
    <name evidence="1" type="ORF">LCGC14_2566310</name>
</gene>
<feature type="non-terminal residue" evidence="1">
    <location>
        <position position="1"/>
    </location>
</feature>
<proteinExistence type="predicted"/>
<name>A0A0F9CUP2_9ZZZZ</name>
<comment type="caution">
    <text evidence="1">The sequence shown here is derived from an EMBL/GenBank/DDBJ whole genome shotgun (WGS) entry which is preliminary data.</text>
</comment>
<sequence>AIIFLGNGFNIDTEIMFTHGNLSLLSDTAFAWLLDSNFFLSAPKEEPIYKVGQWFEGISKALYLLCETHNPSKIMLLHIGGKHDRAKQCSPGIWNTIEGANESIGHTCWQELKPIDSPLG</sequence>
<organism evidence="1">
    <name type="scientific">marine sediment metagenome</name>
    <dbReference type="NCBI Taxonomy" id="412755"/>
    <lineage>
        <taxon>unclassified sequences</taxon>
        <taxon>metagenomes</taxon>
        <taxon>ecological metagenomes</taxon>
    </lineage>
</organism>
<dbReference type="AlphaFoldDB" id="A0A0F9CUP2"/>
<protein>
    <submittedName>
        <fullName evidence="1">Uncharacterized protein</fullName>
    </submittedName>
</protein>
<evidence type="ECO:0000313" key="1">
    <source>
        <dbReference type="EMBL" id="KKL09396.1"/>
    </source>
</evidence>
<reference evidence="1" key="1">
    <citation type="journal article" date="2015" name="Nature">
        <title>Complex archaea that bridge the gap between prokaryotes and eukaryotes.</title>
        <authorList>
            <person name="Spang A."/>
            <person name="Saw J.H."/>
            <person name="Jorgensen S.L."/>
            <person name="Zaremba-Niedzwiedzka K."/>
            <person name="Martijn J."/>
            <person name="Lind A.E."/>
            <person name="van Eijk R."/>
            <person name="Schleper C."/>
            <person name="Guy L."/>
            <person name="Ettema T.J."/>
        </authorList>
    </citation>
    <scope>NUCLEOTIDE SEQUENCE</scope>
</reference>
<accession>A0A0F9CUP2</accession>
<dbReference type="EMBL" id="LAZR01042500">
    <property type="protein sequence ID" value="KKL09396.1"/>
    <property type="molecule type" value="Genomic_DNA"/>
</dbReference>